<evidence type="ECO:0000313" key="1">
    <source>
        <dbReference type="EMBL" id="MBU2951898.1"/>
    </source>
</evidence>
<dbReference type="EMBL" id="JAHKPD010000023">
    <property type="protein sequence ID" value="MBU2951898.1"/>
    <property type="molecule type" value="Genomic_DNA"/>
</dbReference>
<dbReference type="Proteomes" id="UP001647509">
    <property type="component" value="Unassembled WGS sequence"/>
</dbReference>
<evidence type="ECO:0000313" key="2">
    <source>
        <dbReference type="Proteomes" id="UP001647509"/>
    </source>
</evidence>
<proteinExistence type="predicted"/>
<comment type="caution">
    <text evidence="1">The sequence shown here is derived from an EMBL/GenBank/DDBJ whole genome shotgun (WGS) entry which is preliminary data.</text>
</comment>
<organism evidence="1 2">
    <name type="scientific">Pseudotamlana agarivorans</name>
    <dbReference type="NCBI Taxonomy" id="481183"/>
    <lineage>
        <taxon>Bacteria</taxon>
        <taxon>Pseudomonadati</taxon>
        <taxon>Bacteroidota</taxon>
        <taxon>Flavobacteriia</taxon>
        <taxon>Flavobacteriales</taxon>
        <taxon>Flavobacteriaceae</taxon>
        <taxon>Pseudotamlana</taxon>
    </lineage>
</organism>
<keyword evidence="2" id="KW-1185">Reference proteome</keyword>
<accession>A0ACC5UC19</accession>
<name>A0ACC5UC19_9FLAO</name>
<sequence length="156" mass="18192">MKKILIIAIALIGLQGIAQEKGKEGKRQHNKHHQKMDLTAEQMATLKTKKMTLALDLTASQQSQIQALNLEKSTKRKAMMAERKANKNNEKPKKLTSEERYDKLLARLDSQIAEKAKMQKILNKDQFEKFEKMKKNIKKQGKRQMQNKRKGEHRNR</sequence>
<reference evidence="1" key="1">
    <citation type="submission" date="2021-05" db="EMBL/GenBank/DDBJ databases">
        <title>Draft genomes of bacteria isolated from model marine particles.</title>
        <authorList>
            <person name="Datta M.S."/>
            <person name="Schwartzman J.A."/>
            <person name="Enke T.N."/>
            <person name="Saavedra J."/>
            <person name="Cermak N."/>
            <person name="Cordero O.X."/>
        </authorList>
    </citation>
    <scope>NUCLEOTIDE SEQUENCE</scope>
    <source>
        <strain evidence="1">I2M19</strain>
    </source>
</reference>
<protein>
    <submittedName>
        <fullName evidence="1">Uncharacterized protein</fullName>
    </submittedName>
</protein>
<gene>
    <name evidence="1" type="ORF">KO493_14455</name>
</gene>